<keyword evidence="1" id="KW-0472">Membrane</keyword>
<dbReference type="AlphaFoldDB" id="A0A3S9A008"/>
<dbReference type="RefSeq" id="WP_126012942.1">
    <property type="nucleotide sequence ID" value="NZ_CP034437.1"/>
</dbReference>
<keyword evidence="3" id="KW-1185">Reference proteome</keyword>
<keyword evidence="1" id="KW-1133">Transmembrane helix</keyword>
<reference evidence="3" key="1">
    <citation type="submission" date="2018-12" db="EMBL/GenBank/DDBJ databases">
        <title>Genome sequence of Peanibacillus sp.</title>
        <authorList>
            <person name="Subramani G."/>
            <person name="Srinivasan S."/>
            <person name="Kim M.K."/>
        </authorList>
    </citation>
    <scope>NUCLEOTIDE SEQUENCE [LARGE SCALE GENOMIC DNA]</scope>
    <source>
        <strain evidence="3">18JY67-1</strain>
    </source>
</reference>
<protein>
    <submittedName>
        <fullName evidence="2">Uncharacterized protein</fullName>
    </submittedName>
</protein>
<dbReference type="EMBL" id="CP034437">
    <property type="protein sequence ID" value="AZN39022.1"/>
    <property type="molecule type" value="Genomic_DNA"/>
</dbReference>
<keyword evidence="1" id="KW-0812">Transmembrane</keyword>
<evidence type="ECO:0000256" key="1">
    <source>
        <dbReference type="SAM" id="Phobius"/>
    </source>
</evidence>
<organism evidence="2 3">
    <name type="scientific">Paenibacillus albus</name>
    <dbReference type="NCBI Taxonomy" id="2495582"/>
    <lineage>
        <taxon>Bacteria</taxon>
        <taxon>Bacillati</taxon>
        <taxon>Bacillota</taxon>
        <taxon>Bacilli</taxon>
        <taxon>Bacillales</taxon>
        <taxon>Paenibacillaceae</taxon>
        <taxon>Paenibacillus</taxon>
    </lineage>
</organism>
<accession>A0A3S9A008</accession>
<dbReference type="OrthoDB" id="2654324at2"/>
<evidence type="ECO:0000313" key="3">
    <source>
        <dbReference type="Proteomes" id="UP000272528"/>
    </source>
</evidence>
<gene>
    <name evidence="2" type="ORF">EJC50_04570</name>
</gene>
<dbReference type="KEGG" id="palb:EJC50_04570"/>
<dbReference type="Proteomes" id="UP000272528">
    <property type="component" value="Chromosome"/>
</dbReference>
<evidence type="ECO:0000313" key="2">
    <source>
        <dbReference type="EMBL" id="AZN39022.1"/>
    </source>
</evidence>
<proteinExistence type="predicted"/>
<feature type="transmembrane region" description="Helical" evidence="1">
    <location>
        <begin position="7"/>
        <end position="28"/>
    </location>
</feature>
<sequence length="83" mass="9128">MDQLLDLIQLLLSISLIYSIVSFTSAFISAKEIPPNHGMVADAPSVAQPVHLPRGANMLRWIVLTIRRKESPDDTDCPSLIDA</sequence>
<name>A0A3S9A008_9BACL</name>